<evidence type="ECO:0008006" key="4">
    <source>
        <dbReference type="Google" id="ProtNLM"/>
    </source>
</evidence>
<feature type="signal peptide" evidence="1">
    <location>
        <begin position="1"/>
        <end position="27"/>
    </location>
</feature>
<dbReference type="SUPFAM" id="SSF49695">
    <property type="entry name" value="gamma-Crystallin-like"/>
    <property type="match status" value="1"/>
</dbReference>
<sequence length="191" mass="20011">MKPARTLVALGLGTLATLAAVSTPALAQDAGSARATTSRHCVVDTDNGTKSCFSTYRESVAFATGGRVTDAPNDIRAAVRDTKFQERLSGPRGEHGAKLAMNASSVLGTIYGDKDFGGGSVALLGSRGCTRYSEFGNLYDWNDRISSVASGQCNVILYQHSNFLGFSQTYSGAVPYVGDAMNDQASSVSFS</sequence>
<comment type="caution">
    <text evidence="2">The sequence shown here is derived from an EMBL/GenBank/DDBJ whole genome shotgun (WGS) entry which is preliminary data.</text>
</comment>
<protein>
    <recommendedName>
        <fullName evidence="4">Beta/gamma crystallin 'Greek key' domain-containing protein</fullName>
    </recommendedName>
</protein>
<reference evidence="2" key="2">
    <citation type="submission" date="2020-09" db="EMBL/GenBank/DDBJ databases">
        <authorList>
            <person name="Sun Q."/>
            <person name="Ohkuma M."/>
        </authorList>
    </citation>
    <scope>NUCLEOTIDE SEQUENCE</scope>
    <source>
        <strain evidence="2">JCM 4633</strain>
    </source>
</reference>
<dbReference type="EMBL" id="BMVB01000003">
    <property type="protein sequence ID" value="GHC40084.1"/>
    <property type="molecule type" value="Genomic_DNA"/>
</dbReference>
<gene>
    <name evidence="2" type="ORF">GCM10010507_12670</name>
</gene>
<evidence type="ECO:0000256" key="1">
    <source>
        <dbReference type="SAM" id="SignalP"/>
    </source>
</evidence>
<feature type="chain" id="PRO_5038106314" description="Beta/gamma crystallin 'Greek key' domain-containing protein" evidence="1">
    <location>
        <begin position="28"/>
        <end position="191"/>
    </location>
</feature>
<reference evidence="2" key="1">
    <citation type="journal article" date="2014" name="Int. J. Syst. Evol. Microbiol.">
        <title>Complete genome sequence of Corynebacterium casei LMG S-19264T (=DSM 44701T), isolated from a smear-ripened cheese.</title>
        <authorList>
            <consortium name="US DOE Joint Genome Institute (JGI-PGF)"/>
            <person name="Walter F."/>
            <person name="Albersmeier A."/>
            <person name="Kalinowski J."/>
            <person name="Ruckert C."/>
        </authorList>
    </citation>
    <scope>NUCLEOTIDE SEQUENCE</scope>
    <source>
        <strain evidence="2">JCM 4633</strain>
    </source>
</reference>
<name>A0A918WET2_STRCJ</name>
<dbReference type="Gene3D" id="2.60.20.10">
    <property type="entry name" value="Crystallins"/>
    <property type="match status" value="1"/>
</dbReference>
<keyword evidence="1" id="KW-0732">Signal</keyword>
<organism evidence="2 3">
    <name type="scientific">Streptomyces cinnamoneus</name>
    <name type="common">Streptoverticillium cinnamoneum</name>
    <dbReference type="NCBI Taxonomy" id="53446"/>
    <lineage>
        <taxon>Bacteria</taxon>
        <taxon>Bacillati</taxon>
        <taxon>Actinomycetota</taxon>
        <taxon>Actinomycetes</taxon>
        <taxon>Kitasatosporales</taxon>
        <taxon>Streptomycetaceae</taxon>
        <taxon>Streptomyces</taxon>
        <taxon>Streptomyces cinnamoneus group</taxon>
    </lineage>
</organism>
<evidence type="ECO:0000313" key="3">
    <source>
        <dbReference type="Proteomes" id="UP000646244"/>
    </source>
</evidence>
<proteinExistence type="predicted"/>
<dbReference type="Proteomes" id="UP000646244">
    <property type="component" value="Unassembled WGS sequence"/>
</dbReference>
<accession>A0A918WET2</accession>
<dbReference type="RefSeq" id="WP_190108628.1">
    <property type="nucleotide sequence ID" value="NZ_BMVB01000003.1"/>
</dbReference>
<evidence type="ECO:0000313" key="2">
    <source>
        <dbReference type="EMBL" id="GHC40084.1"/>
    </source>
</evidence>
<dbReference type="AlphaFoldDB" id="A0A918WET2"/>
<dbReference type="InterPro" id="IPR011024">
    <property type="entry name" value="G_crystallin-like"/>
</dbReference>